<evidence type="ECO:0000256" key="2">
    <source>
        <dbReference type="SAM" id="Phobius"/>
    </source>
</evidence>
<keyword evidence="4" id="KW-1185">Reference proteome</keyword>
<dbReference type="AlphaFoldDB" id="A0AAF0Y4J4"/>
<keyword evidence="2" id="KW-1133">Transmembrane helix</keyword>
<dbReference type="Proteomes" id="UP000827549">
    <property type="component" value="Chromosome 2"/>
</dbReference>
<evidence type="ECO:0000313" key="3">
    <source>
        <dbReference type="EMBL" id="WOO79897.1"/>
    </source>
</evidence>
<organism evidence="3 4">
    <name type="scientific">Vanrija pseudolonga</name>
    <dbReference type="NCBI Taxonomy" id="143232"/>
    <lineage>
        <taxon>Eukaryota</taxon>
        <taxon>Fungi</taxon>
        <taxon>Dikarya</taxon>
        <taxon>Basidiomycota</taxon>
        <taxon>Agaricomycotina</taxon>
        <taxon>Tremellomycetes</taxon>
        <taxon>Trichosporonales</taxon>
        <taxon>Trichosporonaceae</taxon>
        <taxon>Vanrija</taxon>
    </lineage>
</organism>
<feature type="region of interest" description="Disordered" evidence="1">
    <location>
        <begin position="111"/>
        <end position="235"/>
    </location>
</feature>
<feature type="compositionally biased region" description="Low complexity" evidence="1">
    <location>
        <begin position="159"/>
        <end position="177"/>
    </location>
</feature>
<feature type="compositionally biased region" description="Polar residues" evidence="1">
    <location>
        <begin position="137"/>
        <end position="149"/>
    </location>
</feature>
<feature type="transmembrane region" description="Helical" evidence="2">
    <location>
        <begin position="58"/>
        <end position="82"/>
    </location>
</feature>
<evidence type="ECO:0000313" key="4">
    <source>
        <dbReference type="Proteomes" id="UP000827549"/>
    </source>
</evidence>
<sequence>MSVGGGGNAVIAAVIAVSSLGDPNWASDFGVNPMTTSGSNPTNSTNPNTVHGRGGTSVGAIAGGAAGGAVGLALIAALVFFVRRKWKQLTWRIQGGGRLDLSHTTVEPFRAPSTTATATGTTQPAETDSLPKARDNAPSTMSGPSSSVHPKSLESRPMSSGTASSSSEGTSALFSLSPHAQDAGSMHAQAQLPPLYDPGWRGGGEPALDAAASTAASTLGATLSTRASTVVSEKR</sequence>
<feature type="compositionally biased region" description="Low complexity" evidence="1">
    <location>
        <begin position="207"/>
        <end position="229"/>
    </location>
</feature>
<dbReference type="GeneID" id="87806654"/>
<keyword evidence="2" id="KW-0812">Transmembrane</keyword>
<dbReference type="EMBL" id="CP086715">
    <property type="protein sequence ID" value="WOO79897.1"/>
    <property type="molecule type" value="Genomic_DNA"/>
</dbReference>
<protein>
    <submittedName>
        <fullName evidence="3">Uncharacterized protein</fullName>
    </submittedName>
</protein>
<accession>A0AAF0Y4J4</accession>
<dbReference type="RefSeq" id="XP_062625929.1">
    <property type="nucleotide sequence ID" value="XM_062769945.1"/>
</dbReference>
<reference evidence="3" key="1">
    <citation type="submission" date="2023-10" db="EMBL/GenBank/DDBJ databases">
        <authorList>
            <person name="Noh H."/>
        </authorList>
    </citation>
    <scope>NUCLEOTIDE SEQUENCE</scope>
    <source>
        <strain evidence="3">DUCC4014</strain>
    </source>
</reference>
<keyword evidence="2" id="KW-0472">Membrane</keyword>
<proteinExistence type="predicted"/>
<gene>
    <name evidence="3" type="ORF">LOC62_02G003410</name>
</gene>
<feature type="compositionally biased region" description="Low complexity" evidence="1">
    <location>
        <begin position="111"/>
        <end position="127"/>
    </location>
</feature>
<name>A0AAF0Y4J4_9TREE</name>
<evidence type="ECO:0000256" key="1">
    <source>
        <dbReference type="SAM" id="MobiDB-lite"/>
    </source>
</evidence>